<evidence type="ECO:0000313" key="8">
    <source>
        <dbReference type="Proteomes" id="UP000235220"/>
    </source>
</evidence>
<dbReference type="Proteomes" id="UP000235220">
    <property type="component" value="Unplaced"/>
</dbReference>
<dbReference type="InterPro" id="IPR051582">
    <property type="entry name" value="LRR_extensin-like_regulator"/>
</dbReference>
<dbReference type="SUPFAM" id="SSF52058">
    <property type="entry name" value="L domain-like"/>
    <property type="match status" value="1"/>
</dbReference>
<keyword evidence="5" id="KW-0677">Repeat</keyword>
<protein>
    <submittedName>
        <fullName evidence="9">Uncharacterized protein At4g06744-like</fullName>
    </submittedName>
</protein>
<dbReference type="KEGG" id="jre:108979768"/>
<evidence type="ECO:0000256" key="1">
    <source>
        <dbReference type="ARBA" id="ARBA00004613"/>
    </source>
</evidence>
<evidence type="ECO:0000256" key="5">
    <source>
        <dbReference type="ARBA" id="ARBA00022737"/>
    </source>
</evidence>
<keyword evidence="8" id="KW-1185">Reference proteome</keyword>
<dbReference type="GeneID" id="108979768"/>
<dbReference type="GO" id="GO:0005576">
    <property type="term" value="C:extracellular region"/>
    <property type="evidence" value="ECO:0007669"/>
    <property type="project" value="UniProtKB-SubCell"/>
</dbReference>
<evidence type="ECO:0000313" key="9">
    <source>
        <dbReference type="RefSeq" id="XP_018806060.2"/>
    </source>
</evidence>
<evidence type="ECO:0000256" key="2">
    <source>
        <dbReference type="ARBA" id="ARBA00022525"/>
    </source>
</evidence>
<dbReference type="RefSeq" id="XP_018806060.2">
    <property type="nucleotide sequence ID" value="XM_018950515.2"/>
</dbReference>
<dbReference type="OrthoDB" id="676979at2759"/>
<keyword evidence="3" id="KW-0433">Leucine-rich repeat</keyword>
<dbReference type="InterPro" id="IPR001611">
    <property type="entry name" value="Leu-rich_rpt"/>
</dbReference>
<evidence type="ECO:0000256" key="7">
    <source>
        <dbReference type="SAM" id="SignalP"/>
    </source>
</evidence>
<dbReference type="AlphaFoldDB" id="A0A2I4DFY3"/>
<evidence type="ECO:0000256" key="6">
    <source>
        <dbReference type="SAM" id="MobiDB-lite"/>
    </source>
</evidence>
<dbReference type="InParanoid" id="A0A2I4DFY3"/>
<proteinExistence type="predicted"/>
<evidence type="ECO:0000256" key="3">
    <source>
        <dbReference type="ARBA" id="ARBA00022614"/>
    </source>
</evidence>
<keyword evidence="4 7" id="KW-0732">Signal</keyword>
<comment type="subcellular location">
    <subcellularLocation>
        <location evidence="1">Secreted</location>
    </subcellularLocation>
</comment>
<dbReference type="Pfam" id="PF00560">
    <property type="entry name" value="LRR_1"/>
    <property type="match status" value="2"/>
</dbReference>
<evidence type="ECO:0000256" key="4">
    <source>
        <dbReference type="ARBA" id="ARBA00022729"/>
    </source>
</evidence>
<dbReference type="PANTHER" id="PTHR32093">
    <property type="entry name" value="LEUCINE-RICH REPEAT EXTENSIN-LIKE PROTEIN 3-RELATED"/>
    <property type="match status" value="1"/>
</dbReference>
<feature type="signal peptide" evidence="7">
    <location>
        <begin position="1"/>
        <end position="38"/>
    </location>
</feature>
<name>A0A2I4DFY3_JUGRE</name>
<sequence length="468" mass="52517">MHKTLPLFFLCSHMMTNMLLSLVSALFILCSFFSHGHAQPGKCPPARRCPLISPPPPPNPFPRIRPRPPLYPPSLNLMPRRPPNNPGPLSNRARILFITQELKRNITYDPQNYTRTWVGNNYCLFKGFYCDTVPDLNITGLAGIVFNGARFGGRFLNFYRFIRNLPDIAIFHANSNNFTGVINRNINQLRYLYELDLSNNKFPGGFPSSVIGATNLTFVDLRFNTYAGAVPAPLFNIDTDVLFINNNGFNQTIPTTLGNTPALFLTLANNKFTGTIPRSIGRAWNTLLEALFLNNRLTGCLPFEIGYLTKATVLDVGGNILTGPIPQSFGCLAKLELLNLAHNEFYGTIPESLCRLPNAYNFSLSYNYFSQVGPACRRLIRARRLDVRRNCIIGLPQQKSAAECSRFFSRPRSCPRESTFNVVPCRLRTASSAFEEEEEDEDGLIIPTIDEMTPPSPKTYSALVNPHH</sequence>
<feature type="chain" id="PRO_5030048532" evidence="7">
    <location>
        <begin position="39"/>
        <end position="468"/>
    </location>
</feature>
<accession>A0A2I4DFY3</accession>
<dbReference type="STRING" id="51240.A0A2I4DFY3"/>
<feature type="region of interest" description="Disordered" evidence="6">
    <location>
        <begin position="449"/>
        <end position="468"/>
    </location>
</feature>
<keyword evidence="2" id="KW-0964">Secreted</keyword>
<organism evidence="8 9">
    <name type="scientific">Juglans regia</name>
    <name type="common">English walnut</name>
    <dbReference type="NCBI Taxonomy" id="51240"/>
    <lineage>
        <taxon>Eukaryota</taxon>
        <taxon>Viridiplantae</taxon>
        <taxon>Streptophyta</taxon>
        <taxon>Embryophyta</taxon>
        <taxon>Tracheophyta</taxon>
        <taxon>Spermatophyta</taxon>
        <taxon>Magnoliopsida</taxon>
        <taxon>eudicotyledons</taxon>
        <taxon>Gunneridae</taxon>
        <taxon>Pentapetalae</taxon>
        <taxon>rosids</taxon>
        <taxon>fabids</taxon>
        <taxon>Fagales</taxon>
        <taxon>Juglandaceae</taxon>
        <taxon>Juglans</taxon>
    </lineage>
</organism>
<gene>
    <name evidence="9" type="primary">LOC108979768</name>
</gene>
<dbReference type="InterPro" id="IPR032675">
    <property type="entry name" value="LRR_dom_sf"/>
</dbReference>
<dbReference type="PANTHER" id="PTHR32093:SF118">
    <property type="entry name" value="LEUCINE-RICH REPEAT-CONTAINING N-TERMINAL PLANT-TYPE DOMAIN-CONTAINING PROTEIN"/>
    <property type="match status" value="1"/>
</dbReference>
<reference evidence="9" key="1">
    <citation type="submission" date="2025-08" db="UniProtKB">
        <authorList>
            <consortium name="RefSeq"/>
        </authorList>
    </citation>
    <scope>IDENTIFICATION</scope>
    <source>
        <tissue evidence="9">Leaves</tissue>
    </source>
</reference>
<dbReference type="Gene3D" id="3.80.10.10">
    <property type="entry name" value="Ribonuclease Inhibitor"/>
    <property type="match status" value="1"/>
</dbReference>